<comment type="cofactor">
    <cofactor evidence="1 4 5">
        <name>pyridoxal 5'-phosphate</name>
        <dbReference type="ChEBI" id="CHEBI:597326"/>
    </cofactor>
</comment>
<dbReference type="AlphaFoldDB" id="A0A2J8B0M5"/>
<feature type="domain" description="Alanine racemase C-terminal" evidence="7">
    <location>
        <begin position="255"/>
        <end position="384"/>
    </location>
</feature>
<accession>A0A2J8B0M5</accession>
<evidence type="ECO:0000256" key="6">
    <source>
        <dbReference type="PIRSR" id="PIRSR600821-52"/>
    </source>
</evidence>
<gene>
    <name evidence="8" type="ORF">B7R76_05650</name>
</gene>
<feature type="binding site" evidence="4 6">
    <location>
        <position position="146"/>
    </location>
    <ligand>
        <name>substrate</name>
    </ligand>
</feature>
<comment type="catalytic activity">
    <reaction evidence="4">
        <text>L-alanine = D-alanine</text>
        <dbReference type="Rhea" id="RHEA:20249"/>
        <dbReference type="ChEBI" id="CHEBI:57416"/>
        <dbReference type="ChEBI" id="CHEBI:57972"/>
        <dbReference type="EC" id="5.1.1.1"/>
    </reaction>
</comment>
<evidence type="ECO:0000313" key="8">
    <source>
        <dbReference type="EMBL" id="PNH18328.1"/>
    </source>
</evidence>
<comment type="pathway">
    <text evidence="4">Amino-acid biosynthesis; D-alanine biosynthesis; D-alanine from L-alanine: step 1/1.</text>
</comment>
<dbReference type="InterPro" id="IPR029066">
    <property type="entry name" value="PLP-binding_barrel"/>
</dbReference>
<dbReference type="HAMAP" id="MF_01201">
    <property type="entry name" value="Ala_racemase"/>
    <property type="match status" value="1"/>
</dbReference>
<evidence type="ECO:0000259" key="7">
    <source>
        <dbReference type="SMART" id="SM01005"/>
    </source>
</evidence>
<reference evidence="9" key="1">
    <citation type="submission" date="2017-04" db="EMBL/GenBank/DDBJ databases">
        <authorList>
            <person name="Bumgarner R.E."/>
            <person name="Fredricks D.N."/>
            <person name="Srinivasan S."/>
        </authorList>
    </citation>
    <scope>NUCLEOTIDE SEQUENCE [LARGE SCALE GENOMIC DNA]</scope>
    <source>
        <strain evidence="9">KA00405</strain>
    </source>
</reference>
<dbReference type="FunFam" id="3.20.20.10:FF:000002">
    <property type="entry name" value="Alanine racemase"/>
    <property type="match status" value="1"/>
</dbReference>
<dbReference type="GO" id="GO:0008784">
    <property type="term" value="F:alanine racemase activity"/>
    <property type="evidence" value="ECO:0007669"/>
    <property type="project" value="UniProtKB-UniRule"/>
</dbReference>
<evidence type="ECO:0000256" key="1">
    <source>
        <dbReference type="ARBA" id="ARBA00001933"/>
    </source>
</evidence>
<dbReference type="SUPFAM" id="SSF51419">
    <property type="entry name" value="PLP-binding barrel"/>
    <property type="match status" value="1"/>
</dbReference>
<dbReference type="GO" id="GO:0030632">
    <property type="term" value="P:D-alanine biosynthetic process"/>
    <property type="evidence" value="ECO:0007669"/>
    <property type="project" value="UniProtKB-UniRule"/>
</dbReference>
<dbReference type="Gene3D" id="3.20.20.10">
    <property type="entry name" value="Alanine racemase"/>
    <property type="match status" value="1"/>
</dbReference>
<feature type="active site" description="Proton acceptor; specific for D-alanine" evidence="4">
    <location>
        <position position="48"/>
    </location>
</feature>
<dbReference type="EC" id="5.1.1.1" evidence="4"/>
<dbReference type="InterPro" id="IPR011079">
    <property type="entry name" value="Ala_racemase_C"/>
</dbReference>
<evidence type="ECO:0000313" key="9">
    <source>
        <dbReference type="Proteomes" id="UP000236394"/>
    </source>
</evidence>
<dbReference type="PROSITE" id="PS00395">
    <property type="entry name" value="ALANINE_RACEMASE"/>
    <property type="match status" value="1"/>
</dbReference>
<dbReference type="GO" id="GO:0030170">
    <property type="term" value="F:pyridoxal phosphate binding"/>
    <property type="evidence" value="ECO:0007669"/>
    <property type="project" value="UniProtKB-UniRule"/>
</dbReference>
<dbReference type="InterPro" id="IPR001608">
    <property type="entry name" value="Ala_racemase_N"/>
</dbReference>
<dbReference type="Proteomes" id="UP000236394">
    <property type="component" value="Unassembled WGS sequence"/>
</dbReference>
<keyword evidence="3 4" id="KW-0413">Isomerase</keyword>
<dbReference type="NCBIfam" id="TIGR00492">
    <property type="entry name" value="alr"/>
    <property type="match status" value="1"/>
</dbReference>
<dbReference type="Pfam" id="PF00842">
    <property type="entry name" value="Ala_racemase_C"/>
    <property type="match status" value="1"/>
</dbReference>
<sequence length="387" mass="42900">MLQIEQYHTVSNKRDRCWAEISLTNLANNIAHIRAAIAPQVKIMGVIKGDAYGHGAVMTARTMIDCGVEYLAVATVDEALELRCNDIKTPILVLGYTDVSRAMDIVANDLTQTVYELTLPEAMSLAAIKLNKTAKIHLKIETGMERIGIPADEHLSEFAKKLYALPNVDVEGIFTHFATADEAKSDFVKLQFERFKKATEVLATAGYYPRYRHCCNSAAILRYPEYHLDMVRAGGLVYGFVPDFCHVQPGQYKPLMSLYAKVVLIKKVAKGTSIGYNRRFTASRDMWVATISVGYGDGIARALSEKLQVLLAGHRVRQVGNICMDLCMIDITDIVDQVKLGDQVTVFGAAATNSMTADELAALQGTINYEITININKRVPRFYDSIC</sequence>
<keyword evidence="2 4" id="KW-0663">Pyridoxal phosphate</keyword>
<dbReference type="GO" id="GO:0005829">
    <property type="term" value="C:cytosol"/>
    <property type="evidence" value="ECO:0007669"/>
    <property type="project" value="TreeGrafter"/>
</dbReference>
<dbReference type="SUPFAM" id="SSF50621">
    <property type="entry name" value="Alanine racemase C-terminal domain-like"/>
    <property type="match status" value="1"/>
</dbReference>
<proteinExistence type="inferred from homology"/>
<dbReference type="EMBL" id="NBZD01000003">
    <property type="protein sequence ID" value="PNH18328.1"/>
    <property type="molecule type" value="Genomic_DNA"/>
</dbReference>
<feature type="binding site" evidence="4 6">
    <location>
        <position position="324"/>
    </location>
    <ligand>
        <name>substrate</name>
    </ligand>
</feature>
<name>A0A2J8B0M5_9FIRM</name>
<evidence type="ECO:0000256" key="5">
    <source>
        <dbReference type="PIRSR" id="PIRSR600821-50"/>
    </source>
</evidence>
<dbReference type="SMART" id="SM01005">
    <property type="entry name" value="Ala_racemase_C"/>
    <property type="match status" value="1"/>
</dbReference>
<evidence type="ECO:0000256" key="3">
    <source>
        <dbReference type="ARBA" id="ARBA00023235"/>
    </source>
</evidence>
<organism evidence="8 9">
    <name type="scientific">Mageeibacillus indolicus</name>
    <dbReference type="NCBI Taxonomy" id="884684"/>
    <lineage>
        <taxon>Bacteria</taxon>
        <taxon>Bacillati</taxon>
        <taxon>Bacillota</taxon>
        <taxon>Clostridia</taxon>
        <taxon>Eubacteriales</taxon>
        <taxon>Oscillospiraceae</taxon>
        <taxon>Mageeibacillus</taxon>
    </lineage>
</organism>
<dbReference type="Gene3D" id="2.40.37.10">
    <property type="entry name" value="Lyase, Ornithine Decarboxylase, Chain A, domain 1"/>
    <property type="match status" value="1"/>
</dbReference>
<dbReference type="InterPro" id="IPR000821">
    <property type="entry name" value="Ala_racemase"/>
</dbReference>
<dbReference type="PRINTS" id="PR00992">
    <property type="entry name" value="ALARACEMASE"/>
</dbReference>
<dbReference type="InterPro" id="IPR020622">
    <property type="entry name" value="Ala_racemase_pyridoxalP-BS"/>
</dbReference>
<feature type="modified residue" description="N6-(pyridoxal phosphate)lysine" evidence="4 5">
    <location>
        <position position="48"/>
    </location>
</feature>
<comment type="similarity">
    <text evidence="4">Belongs to the alanine racemase family.</text>
</comment>
<evidence type="ECO:0000256" key="2">
    <source>
        <dbReference type="ARBA" id="ARBA00022898"/>
    </source>
</evidence>
<dbReference type="InterPro" id="IPR009006">
    <property type="entry name" value="Ala_racemase/Decarboxylase_C"/>
</dbReference>
<dbReference type="Pfam" id="PF01168">
    <property type="entry name" value="Ala_racemase_N"/>
    <property type="match status" value="1"/>
</dbReference>
<protein>
    <recommendedName>
        <fullName evidence="4">Alanine racemase</fullName>
        <ecNumber evidence="4">5.1.1.1</ecNumber>
    </recommendedName>
</protein>
<evidence type="ECO:0000256" key="4">
    <source>
        <dbReference type="HAMAP-Rule" id="MF_01201"/>
    </source>
</evidence>
<comment type="caution">
    <text evidence="8">The sequence shown here is derived from an EMBL/GenBank/DDBJ whole genome shotgun (WGS) entry which is preliminary data.</text>
</comment>
<dbReference type="CDD" id="cd00430">
    <property type="entry name" value="PLPDE_III_AR"/>
    <property type="match status" value="1"/>
</dbReference>
<feature type="active site" description="Proton acceptor; specific for L-alanine" evidence="4">
    <location>
        <position position="276"/>
    </location>
</feature>
<comment type="function">
    <text evidence="4">Catalyzes the interconversion of L-alanine and D-alanine. May also act on other amino acids.</text>
</comment>
<dbReference type="PANTHER" id="PTHR30511">
    <property type="entry name" value="ALANINE RACEMASE"/>
    <property type="match status" value="1"/>
</dbReference>
<dbReference type="UniPathway" id="UPA00042">
    <property type="reaction ID" value="UER00497"/>
</dbReference>
<dbReference type="PANTHER" id="PTHR30511:SF0">
    <property type="entry name" value="ALANINE RACEMASE, CATABOLIC-RELATED"/>
    <property type="match status" value="1"/>
</dbReference>